<feature type="non-terminal residue" evidence="1">
    <location>
        <position position="44"/>
    </location>
</feature>
<organism evidence="1">
    <name type="scientific">Nothobranchius rachovii</name>
    <name type="common">bluefin notho</name>
    <dbReference type="NCBI Taxonomy" id="451742"/>
    <lineage>
        <taxon>Eukaryota</taxon>
        <taxon>Metazoa</taxon>
        <taxon>Chordata</taxon>
        <taxon>Craniata</taxon>
        <taxon>Vertebrata</taxon>
        <taxon>Euteleostomi</taxon>
        <taxon>Actinopterygii</taxon>
        <taxon>Neopterygii</taxon>
        <taxon>Teleostei</taxon>
        <taxon>Neoteleostei</taxon>
        <taxon>Acanthomorphata</taxon>
        <taxon>Ovalentaria</taxon>
        <taxon>Atherinomorphae</taxon>
        <taxon>Cyprinodontiformes</taxon>
        <taxon>Nothobranchiidae</taxon>
        <taxon>Nothobranchius</taxon>
    </lineage>
</organism>
<feature type="non-terminal residue" evidence="1">
    <location>
        <position position="1"/>
    </location>
</feature>
<reference evidence="1" key="2">
    <citation type="submission" date="2016-06" db="EMBL/GenBank/DDBJ databases">
        <title>The genome of a short-lived fish provides insights into sex chromosome evolution and the genetic control of aging.</title>
        <authorList>
            <person name="Reichwald K."/>
            <person name="Felder M."/>
            <person name="Petzold A."/>
            <person name="Koch P."/>
            <person name="Groth M."/>
            <person name="Platzer M."/>
        </authorList>
    </citation>
    <scope>NUCLEOTIDE SEQUENCE</scope>
    <source>
        <tissue evidence="1">Brain</tissue>
    </source>
</reference>
<accession>A0A1A8NFB5</accession>
<name>A0A1A8NFB5_9TELE</name>
<evidence type="ECO:0000313" key="1">
    <source>
        <dbReference type="EMBL" id="SBR67512.1"/>
    </source>
</evidence>
<gene>
    <name evidence="1" type="primary">CU459095.1</name>
</gene>
<reference evidence="1" key="1">
    <citation type="submission" date="2016-05" db="EMBL/GenBank/DDBJ databases">
        <authorList>
            <person name="Lavstsen T."/>
            <person name="Jespersen J.S."/>
        </authorList>
    </citation>
    <scope>NUCLEOTIDE SEQUENCE</scope>
    <source>
        <tissue evidence="1">Brain</tissue>
    </source>
</reference>
<dbReference type="EMBL" id="HAEH01001742">
    <property type="protein sequence ID" value="SBR67512.1"/>
    <property type="molecule type" value="Transcribed_RNA"/>
</dbReference>
<dbReference type="AlphaFoldDB" id="A0A1A8NFB5"/>
<protein>
    <submittedName>
        <fullName evidence="1">Uncharacterized protein</fullName>
    </submittedName>
</protein>
<sequence>PRCSNRVYGGVYMDLRNRVIVNIRVLKGLLAACKRTDRLTHLDS</sequence>
<proteinExistence type="predicted"/>